<evidence type="ECO:0000259" key="2">
    <source>
        <dbReference type="Pfam" id="PF00535"/>
    </source>
</evidence>
<keyword evidence="4" id="KW-1185">Reference proteome</keyword>
<reference evidence="3 4" key="1">
    <citation type="submission" date="2023-04" db="EMBL/GenBank/DDBJ databases">
        <title>Two novel species of Flavobacterium.</title>
        <authorList>
            <person name="Liu Q."/>
            <person name="Xin Y.-H."/>
        </authorList>
    </citation>
    <scope>NUCLEOTIDE SEQUENCE [LARGE SCALE GENOMIC DNA]</scope>
    <source>
        <strain evidence="3 4">LB1P51</strain>
    </source>
</reference>
<dbReference type="EMBL" id="JASCRZ010000005">
    <property type="protein sequence ID" value="MDI5895578.1"/>
    <property type="molecule type" value="Genomic_DNA"/>
</dbReference>
<dbReference type="PANTHER" id="PTHR43630">
    <property type="entry name" value="POLY-BETA-1,6-N-ACETYL-D-GLUCOSAMINE SYNTHASE"/>
    <property type="match status" value="1"/>
</dbReference>
<dbReference type="Gene3D" id="3.90.550.10">
    <property type="entry name" value="Spore Coat Polysaccharide Biosynthesis Protein SpsA, Chain A"/>
    <property type="match status" value="1"/>
</dbReference>
<dbReference type="InterPro" id="IPR001173">
    <property type="entry name" value="Glyco_trans_2-like"/>
</dbReference>
<dbReference type="Pfam" id="PF00535">
    <property type="entry name" value="Glycos_transf_2"/>
    <property type="match status" value="1"/>
</dbReference>
<comment type="caution">
    <text evidence="3">The sequence shown here is derived from an EMBL/GenBank/DDBJ whole genome shotgun (WGS) entry which is preliminary data.</text>
</comment>
<protein>
    <submittedName>
        <fullName evidence="3">Glycosyltransferase family 2 protein</fullName>
        <ecNumber evidence="3">2.4.-.-</ecNumber>
    </submittedName>
</protein>
<proteinExistence type="inferred from homology"/>
<feature type="domain" description="Glycosyltransferase 2-like" evidence="2">
    <location>
        <begin position="6"/>
        <end position="102"/>
    </location>
</feature>
<dbReference type="GO" id="GO:0016757">
    <property type="term" value="F:glycosyltransferase activity"/>
    <property type="evidence" value="ECO:0007669"/>
    <property type="project" value="UniProtKB-KW"/>
</dbReference>
<gene>
    <name evidence="3" type="ORF">QLS65_11815</name>
</gene>
<evidence type="ECO:0000313" key="4">
    <source>
        <dbReference type="Proteomes" id="UP001243403"/>
    </source>
</evidence>
<keyword evidence="3" id="KW-0808">Transferase</keyword>
<dbReference type="RefSeq" id="WP_282717937.1">
    <property type="nucleotide sequence ID" value="NZ_JASCRZ010000005.1"/>
</dbReference>
<comment type="similarity">
    <text evidence="1">Belongs to the glycosyltransferase 2 family. WaaE/KdtX subfamily.</text>
</comment>
<dbReference type="PANTHER" id="PTHR43630:SF2">
    <property type="entry name" value="GLYCOSYLTRANSFERASE"/>
    <property type="match status" value="1"/>
</dbReference>
<dbReference type="CDD" id="cd00761">
    <property type="entry name" value="Glyco_tranf_GTA_type"/>
    <property type="match status" value="1"/>
</dbReference>
<evidence type="ECO:0000256" key="1">
    <source>
        <dbReference type="ARBA" id="ARBA00038494"/>
    </source>
</evidence>
<dbReference type="EC" id="2.4.-.-" evidence="3"/>
<evidence type="ECO:0000313" key="3">
    <source>
        <dbReference type="EMBL" id="MDI5895578.1"/>
    </source>
</evidence>
<name>A0ABT6VDN0_9FLAO</name>
<dbReference type="Proteomes" id="UP001243403">
    <property type="component" value="Unassembled WGS sequence"/>
</dbReference>
<sequence>MLFSVSVIIPAYNVEQFIEAAIVSAVKQPEVNEVIVVDDGSTDNTLQIIKTLQVSSAKIKIYHHEYHINKGRSATRNLGIKNSSEDYIAFLDADDFYLPNRFINDKKVFQEDTKCEGVYNAVGFHFYRALNPLEEGTFKLSTVSQKIKSEELFDAVISSKFGYLHLDGLTVKRSVFDRIGYFNELLSVAEDSDIIYKMALKCRLESGIIDIPLAKRGIHETNIFNQEAIYKIYNIKLYESTIFWSCKNGISIHHIDSTLNWLWVFKFRENNSLIIDTLYWASVFFTNPKILFTYLSIKYFPIIRQRQILFPFLYRKN</sequence>
<organism evidence="3 4">
    <name type="scientific">Flavobacterium algoritolerans</name>
    <dbReference type="NCBI Taxonomy" id="3041254"/>
    <lineage>
        <taxon>Bacteria</taxon>
        <taxon>Pseudomonadati</taxon>
        <taxon>Bacteroidota</taxon>
        <taxon>Flavobacteriia</taxon>
        <taxon>Flavobacteriales</taxon>
        <taxon>Flavobacteriaceae</taxon>
        <taxon>Flavobacterium</taxon>
    </lineage>
</organism>
<accession>A0ABT6VDN0</accession>
<dbReference type="InterPro" id="IPR029044">
    <property type="entry name" value="Nucleotide-diphossugar_trans"/>
</dbReference>
<keyword evidence="3" id="KW-0328">Glycosyltransferase</keyword>
<dbReference type="SUPFAM" id="SSF53448">
    <property type="entry name" value="Nucleotide-diphospho-sugar transferases"/>
    <property type="match status" value="1"/>
</dbReference>